<dbReference type="EMBL" id="CAWYQH010000013">
    <property type="protein sequence ID" value="CAK8675053.1"/>
    <property type="molecule type" value="Genomic_DNA"/>
</dbReference>
<dbReference type="Proteomes" id="UP001642483">
    <property type="component" value="Unassembled WGS sequence"/>
</dbReference>
<evidence type="ECO:0000313" key="2">
    <source>
        <dbReference type="Proteomes" id="UP001642483"/>
    </source>
</evidence>
<evidence type="ECO:0000313" key="1">
    <source>
        <dbReference type="EMBL" id="CAK8675053.1"/>
    </source>
</evidence>
<reference evidence="1 2" key="1">
    <citation type="submission" date="2024-02" db="EMBL/GenBank/DDBJ databases">
        <authorList>
            <person name="Daric V."/>
            <person name="Darras S."/>
        </authorList>
    </citation>
    <scope>NUCLEOTIDE SEQUENCE [LARGE SCALE GENOMIC DNA]</scope>
</reference>
<name>A0ABP0F5S3_CLALP</name>
<accession>A0ABP0F5S3</accession>
<gene>
    <name evidence="1" type="ORF">CVLEPA_LOCUS4680</name>
</gene>
<comment type="caution">
    <text evidence="1">The sequence shown here is derived from an EMBL/GenBank/DDBJ whole genome shotgun (WGS) entry which is preliminary data.</text>
</comment>
<sequence>MNIKSQAFDSASTVTAARFQDGLSCPHAVMRLQASPFEMGTVAVQDCLNFYHDSAREITVARAFSYTQSVPPLTSVVPSNMFEPGGIV</sequence>
<proteinExistence type="predicted"/>
<keyword evidence="2" id="KW-1185">Reference proteome</keyword>
<organism evidence="1 2">
    <name type="scientific">Clavelina lepadiformis</name>
    <name type="common">Light-bulb sea squirt</name>
    <name type="synonym">Ascidia lepadiformis</name>
    <dbReference type="NCBI Taxonomy" id="159417"/>
    <lineage>
        <taxon>Eukaryota</taxon>
        <taxon>Metazoa</taxon>
        <taxon>Chordata</taxon>
        <taxon>Tunicata</taxon>
        <taxon>Ascidiacea</taxon>
        <taxon>Aplousobranchia</taxon>
        <taxon>Clavelinidae</taxon>
        <taxon>Clavelina</taxon>
    </lineage>
</organism>
<protein>
    <submittedName>
        <fullName evidence="1">Uncharacterized protein</fullName>
    </submittedName>
</protein>